<dbReference type="AlphaFoldDB" id="A0A076LPE3"/>
<evidence type="ECO:0000313" key="7">
    <source>
        <dbReference type="Proteomes" id="UP000028681"/>
    </source>
</evidence>
<dbReference type="PROSITE" id="PS50931">
    <property type="entry name" value="HTH_LYSR"/>
    <property type="match status" value="1"/>
</dbReference>
<dbReference type="HOGENOM" id="CLU_039613_6_0_6"/>
<dbReference type="GO" id="GO:0005829">
    <property type="term" value="C:cytosol"/>
    <property type="evidence" value="ECO:0007669"/>
    <property type="project" value="TreeGrafter"/>
</dbReference>
<dbReference type="PRINTS" id="PR00039">
    <property type="entry name" value="HTHLYSR"/>
</dbReference>
<evidence type="ECO:0000256" key="4">
    <source>
        <dbReference type="ARBA" id="ARBA00023163"/>
    </source>
</evidence>
<reference evidence="6 7" key="1">
    <citation type="journal article" date="2012" name="PLoS ONE">
        <title>Edwardsiella comparative phylogenomics reveal the new intra/inter-species taxonomic relationships, virulence evolution and niche adaptation mechanisms.</title>
        <authorList>
            <person name="Yang M."/>
            <person name="Lv Y."/>
            <person name="Xiao J."/>
            <person name="Wu H."/>
            <person name="Zheng H."/>
            <person name="Liu Q."/>
            <person name="Zhang Y."/>
            <person name="Wang Q."/>
        </authorList>
    </citation>
    <scope>NUCLEOTIDE SEQUENCE [LARGE SCALE GENOMIC DNA]</scope>
    <source>
        <strain evidence="7">080813</strain>
    </source>
</reference>
<dbReference type="Proteomes" id="UP000028681">
    <property type="component" value="Chromosome"/>
</dbReference>
<comment type="similarity">
    <text evidence="1">Belongs to the LysR transcriptional regulatory family.</text>
</comment>
<evidence type="ECO:0000313" key="6">
    <source>
        <dbReference type="EMBL" id="AIJ09751.1"/>
    </source>
</evidence>
<dbReference type="PANTHER" id="PTHR30419:SF7">
    <property type="entry name" value="HTH-TYPE TRANSCRIPTIONAL REGULATOR TDCA"/>
    <property type="match status" value="1"/>
</dbReference>
<name>A0A076LPE3_9GAMM</name>
<organism evidence="6 7">
    <name type="scientific">Edwardsiella anguillarum ET080813</name>
    <dbReference type="NCBI Taxonomy" id="667120"/>
    <lineage>
        <taxon>Bacteria</taxon>
        <taxon>Pseudomonadati</taxon>
        <taxon>Pseudomonadota</taxon>
        <taxon>Gammaproteobacteria</taxon>
        <taxon>Enterobacterales</taxon>
        <taxon>Hafniaceae</taxon>
        <taxon>Edwardsiella</taxon>
    </lineage>
</organism>
<keyword evidence="4" id="KW-0804">Transcription</keyword>
<dbReference type="InterPro" id="IPR000847">
    <property type="entry name" value="LysR_HTH_N"/>
</dbReference>
<sequence>MRYLPKIQQLKVFNEVIRSGSIRAAARKMDQSQPALTRTLKELEHHMGATLLIRSNEGVTLTDAGKSFAIRAHLILEELEKAAEEVEQITKNGHGHVAFGISSLFGITVLNKVLNDFKQGFPATVINVKEAQLSTLLPSLRDGRLDFALGTLTDEMPLGDFISIPLFDAPFCIVARKEHPLANCSELEALRQAKWVMPETDMGYYHNIRRIIPFDHPDNPHYPILTDSTVCIMNLVMNGDYLTILSRARLREARFGGVLTALPIGLQFLPVGHYGLIYPRKRPLTQASQALIEQFRWHCQHHDWQHPQ</sequence>
<proteinExistence type="inferred from homology"/>
<feature type="domain" description="HTH lysR-type" evidence="5">
    <location>
        <begin position="5"/>
        <end position="62"/>
    </location>
</feature>
<dbReference type="RefSeq" id="WP_034164313.1">
    <property type="nucleotide sequence ID" value="NZ_CP006664.1"/>
</dbReference>
<keyword evidence="2" id="KW-0805">Transcription regulation</keyword>
<keyword evidence="3" id="KW-0238">DNA-binding</keyword>
<dbReference type="Pfam" id="PF00126">
    <property type="entry name" value="HTH_1"/>
    <property type="match status" value="1"/>
</dbReference>
<dbReference type="PANTHER" id="PTHR30419">
    <property type="entry name" value="HTH-TYPE TRANSCRIPTIONAL REGULATOR YBHD"/>
    <property type="match status" value="1"/>
</dbReference>
<accession>A0A076LPE3</accession>
<dbReference type="CDD" id="cd08418">
    <property type="entry name" value="PBP2_TdcA"/>
    <property type="match status" value="1"/>
</dbReference>
<evidence type="ECO:0000256" key="3">
    <source>
        <dbReference type="ARBA" id="ARBA00023125"/>
    </source>
</evidence>
<dbReference type="InterPro" id="IPR036388">
    <property type="entry name" value="WH-like_DNA-bd_sf"/>
</dbReference>
<evidence type="ECO:0000259" key="5">
    <source>
        <dbReference type="PROSITE" id="PS50931"/>
    </source>
</evidence>
<dbReference type="FunFam" id="1.10.10.10:FF:000001">
    <property type="entry name" value="LysR family transcriptional regulator"/>
    <property type="match status" value="1"/>
</dbReference>
<dbReference type="GeneID" id="33940782"/>
<dbReference type="InterPro" id="IPR047993">
    <property type="entry name" value="TdcA/AbgR_PBP2"/>
</dbReference>
<dbReference type="SUPFAM" id="SSF46785">
    <property type="entry name" value="Winged helix' DNA-binding domain"/>
    <property type="match status" value="1"/>
</dbReference>
<dbReference type="InterPro" id="IPR036390">
    <property type="entry name" value="WH_DNA-bd_sf"/>
</dbReference>
<dbReference type="KEGG" id="ete:ETEE_3329"/>
<dbReference type="GO" id="GO:0003700">
    <property type="term" value="F:DNA-binding transcription factor activity"/>
    <property type="evidence" value="ECO:0007669"/>
    <property type="project" value="InterPro"/>
</dbReference>
<dbReference type="InterPro" id="IPR050950">
    <property type="entry name" value="HTH-type_LysR_regulators"/>
</dbReference>
<evidence type="ECO:0000256" key="2">
    <source>
        <dbReference type="ARBA" id="ARBA00023015"/>
    </source>
</evidence>
<dbReference type="SUPFAM" id="SSF53850">
    <property type="entry name" value="Periplasmic binding protein-like II"/>
    <property type="match status" value="1"/>
</dbReference>
<dbReference type="GO" id="GO:0003677">
    <property type="term" value="F:DNA binding"/>
    <property type="evidence" value="ECO:0007669"/>
    <property type="project" value="UniProtKB-KW"/>
</dbReference>
<dbReference type="Gene3D" id="1.10.10.10">
    <property type="entry name" value="Winged helix-like DNA-binding domain superfamily/Winged helix DNA-binding domain"/>
    <property type="match status" value="1"/>
</dbReference>
<dbReference type="EMBL" id="CP006664">
    <property type="protein sequence ID" value="AIJ09751.1"/>
    <property type="molecule type" value="Genomic_DNA"/>
</dbReference>
<evidence type="ECO:0000256" key="1">
    <source>
        <dbReference type="ARBA" id="ARBA00009437"/>
    </source>
</evidence>
<dbReference type="Gene3D" id="3.40.190.10">
    <property type="entry name" value="Periplasmic binding protein-like II"/>
    <property type="match status" value="2"/>
</dbReference>
<gene>
    <name evidence="6" type="ORF">ETEE_3329</name>
</gene>
<dbReference type="InterPro" id="IPR005119">
    <property type="entry name" value="LysR_subst-bd"/>
</dbReference>
<protein>
    <submittedName>
        <fullName evidence="6">Transcriptional regulator, LysR family</fullName>
    </submittedName>
</protein>
<dbReference type="Pfam" id="PF03466">
    <property type="entry name" value="LysR_substrate"/>
    <property type="match status" value="1"/>
</dbReference>